<evidence type="ECO:0000256" key="2">
    <source>
        <dbReference type="ARBA" id="ARBA00022602"/>
    </source>
</evidence>
<dbReference type="EnsemblPlants" id="evm.model.04.1951">
    <property type="protein sequence ID" value="cds.evm.model.04.1951"/>
    <property type="gene ID" value="evm.TU.04.1951"/>
</dbReference>
<keyword evidence="3" id="KW-0808">Transferase</keyword>
<keyword evidence="2" id="KW-0637">Prenyltransferase</keyword>
<reference evidence="5" key="2">
    <citation type="submission" date="2021-03" db="UniProtKB">
        <authorList>
            <consortium name="EnsemblPlants"/>
        </authorList>
    </citation>
    <scope>IDENTIFICATION</scope>
</reference>
<dbReference type="OrthoDB" id="1924260at2759"/>
<dbReference type="GO" id="GO:0005953">
    <property type="term" value="C:CAAX-protein geranylgeranyltransferase complex"/>
    <property type="evidence" value="ECO:0007669"/>
    <property type="project" value="TreeGrafter"/>
</dbReference>
<keyword evidence="6" id="KW-1185">Reference proteome</keyword>
<dbReference type="Gene3D" id="1.25.40.120">
    <property type="entry name" value="Protein prenylyltransferase"/>
    <property type="match status" value="1"/>
</dbReference>
<dbReference type="PROSITE" id="PS51147">
    <property type="entry name" value="PFTA"/>
    <property type="match status" value="2"/>
</dbReference>
<evidence type="ECO:0000256" key="3">
    <source>
        <dbReference type="ARBA" id="ARBA00022679"/>
    </source>
</evidence>
<evidence type="ECO:0000256" key="1">
    <source>
        <dbReference type="ARBA" id="ARBA00006734"/>
    </source>
</evidence>
<organism evidence="5 6">
    <name type="scientific">Cannabis sativa</name>
    <name type="common">Hemp</name>
    <name type="synonym">Marijuana</name>
    <dbReference type="NCBI Taxonomy" id="3483"/>
    <lineage>
        <taxon>Eukaryota</taxon>
        <taxon>Viridiplantae</taxon>
        <taxon>Streptophyta</taxon>
        <taxon>Embryophyta</taxon>
        <taxon>Tracheophyta</taxon>
        <taxon>Spermatophyta</taxon>
        <taxon>Magnoliopsida</taxon>
        <taxon>eudicotyledons</taxon>
        <taxon>Gunneridae</taxon>
        <taxon>Pentapetalae</taxon>
        <taxon>rosids</taxon>
        <taxon>fabids</taxon>
        <taxon>Rosales</taxon>
        <taxon>Cannabaceae</taxon>
        <taxon>Cannabis</taxon>
    </lineage>
</organism>
<dbReference type="GO" id="GO:0005965">
    <property type="term" value="C:protein farnesyltransferase complex"/>
    <property type="evidence" value="ECO:0007669"/>
    <property type="project" value="TreeGrafter"/>
</dbReference>
<comment type="similarity">
    <text evidence="1">Belongs to the protein prenyltransferase subunit alpha family.</text>
</comment>
<name>A0A803PF57_CANSA</name>
<dbReference type="AlphaFoldDB" id="A0A803PF57"/>
<protein>
    <submittedName>
        <fullName evidence="5">Uncharacterized protein</fullName>
    </submittedName>
</protein>
<evidence type="ECO:0000256" key="4">
    <source>
        <dbReference type="ARBA" id="ARBA00022737"/>
    </source>
</evidence>
<dbReference type="Pfam" id="PF01239">
    <property type="entry name" value="PPTA"/>
    <property type="match status" value="4"/>
</dbReference>
<keyword evidence="4" id="KW-0677">Repeat</keyword>
<dbReference type="Proteomes" id="UP000596661">
    <property type="component" value="Chromosome 4"/>
</dbReference>
<dbReference type="OMA" id="CWIKHFA"/>
<proteinExistence type="inferred from homology"/>
<reference evidence="5" key="1">
    <citation type="submission" date="2018-11" db="EMBL/GenBank/DDBJ databases">
        <authorList>
            <person name="Grassa J C."/>
        </authorList>
    </citation>
    <scope>NUCLEOTIDE SEQUENCE [LARGE SCALE GENOMIC DNA]</scope>
</reference>
<dbReference type="SUPFAM" id="SSF48439">
    <property type="entry name" value="Protein prenylyltransferase"/>
    <property type="match status" value="1"/>
</dbReference>
<dbReference type="GO" id="GO:0004662">
    <property type="term" value="F:CAAX-protein geranylgeranyltransferase activity"/>
    <property type="evidence" value="ECO:0007669"/>
    <property type="project" value="TreeGrafter"/>
</dbReference>
<dbReference type="GO" id="GO:0004660">
    <property type="term" value="F:protein farnesyltransferase activity"/>
    <property type="evidence" value="ECO:0007669"/>
    <property type="project" value="TreeGrafter"/>
</dbReference>
<dbReference type="InterPro" id="IPR002088">
    <property type="entry name" value="Prenyl_trans_a"/>
</dbReference>
<sequence>MNDQQALHLLNELELILESDPLIDEVGFIHPSQFDMLNEEACHLLPSSDDTLSSKVSDIDDASKHIGAASFWNKDHKLGISTEVLFPLYQTTKHAFMAAIKQYKALVDNSCIEDSSSYSASSHDNVENEVMKLSRALLLLSCDFGTAWHSRKLAVSKKHRLSMLMYELQLSALVLSYAPKCEHAWSHRRWVIKSIAGRCSTLQNILEKESELVEKIAERSKMNYRAWNHRNWLVSYMSGEQVLHELKKTRSWAGLHVADNSCFHYRRRLMLRILEDSKIGPVQNYVDINQLWEEELEWNEMLIKLYVGREALWLHRRFLAPILLKGFLIDHTDTTGTSIYKDFDKFVDNEFKLHSFCSTVPESSFEDHHAQALHCATYMSWLIKFIGIEFQEKLRVENLKSLLKKICPEKPFLWDHLTNNKS</sequence>
<accession>A0A803PF57</accession>
<evidence type="ECO:0000313" key="6">
    <source>
        <dbReference type="Proteomes" id="UP000596661"/>
    </source>
</evidence>
<dbReference type="Gramene" id="evm.model.04.1951">
    <property type="protein sequence ID" value="cds.evm.model.04.1951"/>
    <property type="gene ID" value="evm.TU.04.1951"/>
</dbReference>
<dbReference type="EMBL" id="UZAU01000401">
    <property type="status" value="NOT_ANNOTATED_CDS"/>
    <property type="molecule type" value="Genomic_DNA"/>
</dbReference>
<evidence type="ECO:0000313" key="5">
    <source>
        <dbReference type="EnsemblPlants" id="cds.evm.model.04.1951"/>
    </source>
</evidence>
<dbReference type="PANTHER" id="PTHR11129:SF10">
    <property type="entry name" value="PROTEIN PRENYLYLTRANSFERASE SUPERFAMILY PROTEIN"/>
    <property type="match status" value="1"/>
</dbReference>
<dbReference type="PANTHER" id="PTHR11129">
    <property type="entry name" value="PROTEIN FARNESYLTRANSFERASE ALPHA SUBUNIT/RAB GERANYLGERANYL TRANSFERASE ALPHA SUBUNIT"/>
    <property type="match status" value="1"/>
</dbReference>